<dbReference type="OrthoDB" id="9976881at2759"/>
<comment type="caution">
    <text evidence="3">The sequence shown here is derived from an EMBL/GenBank/DDBJ whole genome shotgun (WGS) entry which is preliminary data.</text>
</comment>
<dbReference type="InterPro" id="IPR033614">
    <property type="entry name" value="RASSF1-6"/>
</dbReference>
<evidence type="ECO:0000259" key="2">
    <source>
        <dbReference type="PROSITE" id="PS50200"/>
    </source>
</evidence>
<keyword evidence="1" id="KW-0175">Coiled coil</keyword>
<sequence length="239" mass="28317">MENLKENLQILIEDYNNEREHQRIEKRELNGELIAEGGLLLYWSVNKPLYLKQTDRNNEPVNSRNSYHFDNTSRHAKAEFRRRLSMINGHLYEADTSIFTPSPDDHTRVQITSLLTTVDVITLLCNKFQIINDVSDFCICIRRSSGETFVLNDDSYPLIEWLKFSADKNEYRTIVMNNLDKLKDDETVKRYSCLPEPALQSILKQFKIEYDADRNKVKNRFERYRRILEERISEISTDL</sequence>
<evidence type="ECO:0000313" key="4">
    <source>
        <dbReference type="Proteomes" id="UP000549394"/>
    </source>
</evidence>
<evidence type="ECO:0000313" key="3">
    <source>
        <dbReference type="EMBL" id="CAD5110928.1"/>
    </source>
</evidence>
<feature type="domain" description="Ras-associating" evidence="2">
    <location>
        <begin position="109"/>
        <end position="180"/>
    </location>
</feature>
<name>A0A7I8V5W0_9ANNE</name>
<reference evidence="3 4" key="1">
    <citation type="submission" date="2020-08" db="EMBL/GenBank/DDBJ databases">
        <authorList>
            <person name="Hejnol A."/>
        </authorList>
    </citation>
    <scope>NUCLEOTIDE SEQUENCE [LARGE SCALE GENOMIC DNA]</scope>
</reference>
<accession>A0A7I8V5W0</accession>
<evidence type="ECO:0000256" key="1">
    <source>
        <dbReference type="SAM" id="Coils"/>
    </source>
</evidence>
<proteinExistence type="predicted"/>
<dbReference type="Proteomes" id="UP000549394">
    <property type="component" value="Unassembled WGS sequence"/>
</dbReference>
<organism evidence="3 4">
    <name type="scientific">Dimorphilus gyrociliatus</name>
    <dbReference type="NCBI Taxonomy" id="2664684"/>
    <lineage>
        <taxon>Eukaryota</taxon>
        <taxon>Metazoa</taxon>
        <taxon>Spiralia</taxon>
        <taxon>Lophotrochozoa</taxon>
        <taxon>Annelida</taxon>
        <taxon>Polychaeta</taxon>
        <taxon>Polychaeta incertae sedis</taxon>
        <taxon>Dinophilidae</taxon>
        <taxon>Dimorphilus</taxon>
    </lineage>
</organism>
<dbReference type="GO" id="GO:0007165">
    <property type="term" value="P:signal transduction"/>
    <property type="evidence" value="ECO:0007669"/>
    <property type="project" value="InterPro"/>
</dbReference>
<dbReference type="Pfam" id="PF00788">
    <property type="entry name" value="RA"/>
    <property type="match status" value="1"/>
</dbReference>
<dbReference type="InterPro" id="IPR000159">
    <property type="entry name" value="RA_dom"/>
</dbReference>
<dbReference type="PANTHER" id="PTHR22738">
    <property type="entry name" value="RASSF"/>
    <property type="match status" value="1"/>
</dbReference>
<feature type="coiled-coil region" evidence="1">
    <location>
        <begin position="1"/>
        <end position="32"/>
    </location>
</feature>
<gene>
    <name evidence="3" type="ORF">DGYR_LOCUS282</name>
</gene>
<dbReference type="EMBL" id="CAJFCJ010000001">
    <property type="protein sequence ID" value="CAD5110928.1"/>
    <property type="molecule type" value="Genomic_DNA"/>
</dbReference>
<dbReference type="CDD" id="cd21886">
    <property type="entry name" value="SARAH_RASSF2-like"/>
    <property type="match status" value="1"/>
</dbReference>
<protein>
    <submittedName>
        <fullName evidence="3">DgyrCDS286</fullName>
    </submittedName>
</protein>
<dbReference type="PROSITE" id="PS50200">
    <property type="entry name" value="RA"/>
    <property type="match status" value="1"/>
</dbReference>
<keyword evidence="4" id="KW-1185">Reference proteome</keyword>
<dbReference type="Gene3D" id="3.10.20.90">
    <property type="entry name" value="Phosphatidylinositol 3-kinase Catalytic Subunit, Chain A, domain 1"/>
    <property type="match status" value="1"/>
</dbReference>
<dbReference type="AlphaFoldDB" id="A0A7I8V5W0"/>
<dbReference type="PANTHER" id="PTHR22738:SF15">
    <property type="entry name" value="LD40758P"/>
    <property type="match status" value="1"/>
</dbReference>